<keyword evidence="5 7" id="KW-0472">Membrane</keyword>
<evidence type="ECO:0000256" key="2">
    <source>
        <dbReference type="ARBA" id="ARBA00010992"/>
    </source>
</evidence>
<dbReference type="PANTHER" id="PTHR48022:SF2">
    <property type="entry name" value="PLASTIDIC GLUCOSE TRANSPORTER 4"/>
    <property type="match status" value="1"/>
</dbReference>
<feature type="transmembrane region" description="Helical" evidence="7">
    <location>
        <begin position="440"/>
        <end position="457"/>
    </location>
</feature>
<name>A0A9W9FYF5_9EURO</name>
<keyword evidence="10" id="KW-1185">Reference proteome</keyword>
<dbReference type="InterPro" id="IPR020846">
    <property type="entry name" value="MFS_dom"/>
</dbReference>
<dbReference type="GO" id="GO:0016020">
    <property type="term" value="C:membrane"/>
    <property type="evidence" value="ECO:0007669"/>
    <property type="project" value="UniProtKB-SubCell"/>
</dbReference>
<protein>
    <submittedName>
        <fullName evidence="9">Mfs monosaccharide transporter protein</fullName>
    </submittedName>
</protein>
<dbReference type="PROSITE" id="PS50850">
    <property type="entry name" value="MFS"/>
    <property type="match status" value="1"/>
</dbReference>
<dbReference type="Gene3D" id="1.20.1250.20">
    <property type="entry name" value="MFS general substrate transporter like domains"/>
    <property type="match status" value="1"/>
</dbReference>
<reference evidence="9" key="1">
    <citation type="submission" date="2022-11" db="EMBL/GenBank/DDBJ databases">
        <authorList>
            <person name="Petersen C."/>
        </authorList>
    </citation>
    <scope>NUCLEOTIDE SEQUENCE</scope>
    <source>
        <strain evidence="9">IBT 30069</strain>
    </source>
</reference>
<evidence type="ECO:0000256" key="3">
    <source>
        <dbReference type="ARBA" id="ARBA00022692"/>
    </source>
</evidence>
<dbReference type="GO" id="GO:0005351">
    <property type="term" value="F:carbohydrate:proton symporter activity"/>
    <property type="evidence" value="ECO:0007669"/>
    <property type="project" value="TreeGrafter"/>
</dbReference>
<feature type="transmembrane region" description="Helical" evidence="7">
    <location>
        <begin position="178"/>
        <end position="202"/>
    </location>
</feature>
<feature type="compositionally biased region" description="Polar residues" evidence="6">
    <location>
        <begin position="1"/>
        <end position="10"/>
    </location>
</feature>
<keyword evidence="4 7" id="KW-1133">Transmembrane helix</keyword>
<comment type="similarity">
    <text evidence="2">Belongs to the major facilitator superfamily. Sugar transporter (TC 2.A.1.1) family.</text>
</comment>
<dbReference type="EMBL" id="JAPQKH010000003">
    <property type="protein sequence ID" value="KAJ5107857.1"/>
    <property type="molecule type" value="Genomic_DNA"/>
</dbReference>
<dbReference type="InterPro" id="IPR050360">
    <property type="entry name" value="MFS_Sugar_Transporters"/>
</dbReference>
<proteinExistence type="inferred from homology"/>
<dbReference type="Proteomes" id="UP001149165">
    <property type="component" value="Unassembled WGS sequence"/>
</dbReference>
<accession>A0A9W9FYF5</accession>
<evidence type="ECO:0000313" key="9">
    <source>
        <dbReference type="EMBL" id="KAJ5107857.1"/>
    </source>
</evidence>
<feature type="transmembrane region" description="Helical" evidence="7">
    <location>
        <begin position="119"/>
        <end position="136"/>
    </location>
</feature>
<feature type="transmembrane region" description="Helical" evidence="7">
    <location>
        <begin position="397"/>
        <end position="420"/>
    </location>
</feature>
<sequence>MASEHSNPSPTMGDPSIPAQDGKHSQKITPKMLWLTICVSCAAWIAEFDIGYAGIVLIMPSYKKAFGHCTQQPDPITGDMIEQCVLSTLRQSLISIAILFMAVGGALAGLFGSILGRRATIQIACLFCIIGAAGMLGTSGNFLNYMVCKCINGVGIGQLLASSIVYGSECVLASKRGLLLGIYNIGLAMGSVAAAAVCAGSATLPPQNDWQWKTPIICQIPLGIILGLGVMLFPESPRWLLLKGKQEQARMSFATFQNIMDPHSLEITAQLEDVQRHLEFEKSLDATTSWIDLYRGTNLRRTAVSALILIGLAISGAQFVGPYAALFLSGVGIKNPYLINAIVGLCILAGALIGPFALDYGGRRFSMLFGWTGMAVCMLILSSVSTGLGEHNPTSQTVVVVFLCLWAFIFGGFIGPSVWLASAEMHSVRMRTIGQANTTFLYEIFSFSATFWTPYMLNVKYGNMGSDVGYFYCGVTVGVTILVFLFVPETSRLTLEQIDDFFVSGKRAWNTSTKRNIAISRGQCLDLSKTEHEALVSGGVQDSSAATPRNESSTSIE</sequence>
<evidence type="ECO:0000256" key="5">
    <source>
        <dbReference type="ARBA" id="ARBA00023136"/>
    </source>
</evidence>
<feature type="transmembrane region" description="Helical" evidence="7">
    <location>
        <begin position="93"/>
        <end position="112"/>
    </location>
</feature>
<feature type="domain" description="Major facilitator superfamily (MFS) profile" evidence="8">
    <location>
        <begin position="35"/>
        <end position="491"/>
    </location>
</feature>
<evidence type="ECO:0000256" key="1">
    <source>
        <dbReference type="ARBA" id="ARBA00004141"/>
    </source>
</evidence>
<dbReference type="InterPro" id="IPR036259">
    <property type="entry name" value="MFS_trans_sf"/>
</dbReference>
<dbReference type="InterPro" id="IPR005828">
    <property type="entry name" value="MFS_sugar_transport-like"/>
</dbReference>
<keyword evidence="3 7" id="KW-0812">Transmembrane</keyword>
<dbReference type="Pfam" id="PF00083">
    <property type="entry name" value="Sugar_tr"/>
    <property type="match status" value="1"/>
</dbReference>
<gene>
    <name evidence="9" type="ORF">N7456_004532</name>
</gene>
<dbReference type="InterPro" id="IPR005829">
    <property type="entry name" value="Sugar_transporter_CS"/>
</dbReference>
<dbReference type="OrthoDB" id="6133115at2759"/>
<dbReference type="PROSITE" id="PS00217">
    <property type="entry name" value="SUGAR_TRANSPORT_2"/>
    <property type="match status" value="1"/>
</dbReference>
<feature type="region of interest" description="Disordered" evidence="6">
    <location>
        <begin position="536"/>
        <end position="557"/>
    </location>
</feature>
<reference evidence="9" key="2">
    <citation type="journal article" date="2023" name="IMA Fungus">
        <title>Comparative genomic study of the Penicillium genus elucidates a diverse pangenome and 15 lateral gene transfer events.</title>
        <authorList>
            <person name="Petersen C."/>
            <person name="Sorensen T."/>
            <person name="Nielsen M.R."/>
            <person name="Sondergaard T.E."/>
            <person name="Sorensen J.L."/>
            <person name="Fitzpatrick D.A."/>
            <person name="Frisvad J.C."/>
            <person name="Nielsen K.L."/>
        </authorList>
    </citation>
    <scope>NUCLEOTIDE SEQUENCE</scope>
    <source>
        <strain evidence="9">IBT 30069</strain>
    </source>
</reference>
<feature type="region of interest" description="Disordered" evidence="6">
    <location>
        <begin position="1"/>
        <end position="24"/>
    </location>
</feature>
<comment type="subcellular location">
    <subcellularLocation>
        <location evidence="1">Membrane</location>
        <topology evidence="1">Multi-pass membrane protein</topology>
    </subcellularLocation>
</comment>
<comment type="caution">
    <text evidence="9">The sequence shown here is derived from an EMBL/GenBank/DDBJ whole genome shotgun (WGS) entry which is preliminary data.</text>
</comment>
<feature type="transmembrane region" description="Helical" evidence="7">
    <location>
        <begin position="303"/>
        <end position="325"/>
    </location>
</feature>
<dbReference type="AlphaFoldDB" id="A0A9W9FYF5"/>
<dbReference type="PANTHER" id="PTHR48022">
    <property type="entry name" value="PLASTIDIC GLUCOSE TRANSPORTER 4"/>
    <property type="match status" value="1"/>
</dbReference>
<feature type="transmembrane region" description="Helical" evidence="7">
    <location>
        <begin position="365"/>
        <end position="385"/>
    </location>
</feature>
<feature type="compositionally biased region" description="Polar residues" evidence="6">
    <location>
        <begin position="540"/>
        <end position="557"/>
    </location>
</feature>
<evidence type="ECO:0000256" key="6">
    <source>
        <dbReference type="SAM" id="MobiDB-lite"/>
    </source>
</evidence>
<evidence type="ECO:0000256" key="4">
    <source>
        <dbReference type="ARBA" id="ARBA00022989"/>
    </source>
</evidence>
<feature type="transmembrane region" description="Helical" evidence="7">
    <location>
        <begin position="33"/>
        <end position="58"/>
    </location>
</feature>
<dbReference type="SUPFAM" id="SSF103473">
    <property type="entry name" value="MFS general substrate transporter"/>
    <property type="match status" value="1"/>
</dbReference>
<feature type="transmembrane region" description="Helical" evidence="7">
    <location>
        <begin position="337"/>
        <end position="358"/>
    </location>
</feature>
<evidence type="ECO:0000256" key="7">
    <source>
        <dbReference type="SAM" id="Phobius"/>
    </source>
</evidence>
<organism evidence="9 10">
    <name type="scientific">Penicillium angulare</name>
    <dbReference type="NCBI Taxonomy" id="116970"/>
    <lineage>
        <taxon>Eukaryota</taxon>
        <taxon>Fungi</taxon>
        <taxon>Dikarya</taxon>
        <taxon>Ascomycota</taxon>
        <taxon>Pezizomycotina</taxon>
        <taxon>Eurotiomycetes</taxon>
        <taxon>Eurotiomycetidae</taxon>
        <taxon>Eurotiales</taxon>
        <taxon>Aspergillaceae</taxon>
        <taxon>Penicillium</taxon>
    </lineage>
</organism>
<feature type="transmembrane region" description="Helical" evidence="7">
    <location>
        <begin position="214"/>
        <end position="233"/>
    </location>
</feature>
<evidence type="ECO:0000259" key="8">
    <source>
        <dbReference type="PROSITE" id="PS50850"/>
    </source>
</evidence>
<evidence type="ECO:0000313" key="10">
    <source>
        <dbReference type="Proteomes" id="UP001149165"/>
    </source>
</evidence>
<feature type="transmembrane region" description="Helical" evidence="7">
    <location>
        <begin position="469"/>
        <end position="487"/>
    </location>
</feature>